<feature type="region of interest" description="Disordered" evidence="1">
    <location>
        <begin position="1"/>
        <end position="20"/>
    </location>
</feature>
<sequence length="73" mass="8210">KTEAARIKSEKNKATRASQLNSTHTIGSRVFAVVLDQTELKENIKVGRAELYVITHTKRNGKPLMNTVVIKLY</sequence>
<dbReference type="Proteomes" id="UP000007306">
    <property type="component" value="Chromosome 8"/>
</dbReference>
<evidence type="ECO:0000256" key="1">
    <source>
        <dbReference type="SAM" id="MobiDB-lite"/>
    </source>
</evidence>
<evidence type="ECO:0000313" key="3">
    <source>
        <dbReference type="Proteomes" id="UP000007306"/>
    </source>
</evidence>
<proteinExistence type="predicted"/>
<protein>
    <recommendedName>
        <fullName evidence="4">Transposase Tnp1/En/Spm-like domain-containing protein</fullName>
    </recommendedName>
</protein>
<dbReference type="EnsemblPlants" id="ORGLA08G0052200.1">
    <property type="protein sequence ID" value="ORGLA08G0052200.1"/>
    <property type="gene ID" value="ORGLA08G0052200"/>
</dbReference>
<dbReference type="Pfam" id="PF03004">
    <property type="entry name" value="Transposase_24"/>
    <property type="match status" value="1"/>
</dbReference>
<keyword evidence="3" id="KW-1185">Reference proteome</keyword>
<reference evidence="2 3" key="2">
    <citation type="submission" date="2018-04" db="EMBL/GenBank/DDBJ databases">
        <title>OglaRS2 (Oryza glaberrima Reference Sequence Version 2).</title>
        <authorList>
            <person name="Zhang J."/>
            <person name="Kudrna D."/>
            <person name="Lee S."/>
            <person name="Talag J."/>
            <person name="Rajasekar S."/>
            <person name="Wing R.A."/>
        </authorList>
    </citation>
    <scope>NUCLEOTIDE SEQUENCE [LARGE SCALE GENOMIC DNA]</scope>
    <source>
        <strain evidence="2 3">cv. IRGC 96717</strain>
    </source>
</reference>
<dbReference type="InterPro" id="IPR004252">
    <property type="entry name" value="Probable_transposase_24"/>
</dbReference>
<accession>I1QGH1</accession>
<evidence type="ECO:0008006" key="4">
    <source>
        <dbReference type="Google" id="ProtNLM"/>
    </source>
</evidence>
<dbReference type="HOGENOM" id="CLU_2712229_0_0_1"/>
<reference evidence="2" key="1">
    <citation type="submission" date="2015-06" db="UniProtKB">
        <authorList>
            <consortium name="EnsemblPlants"/>
        </authorList>
    </citation>
    <scope>IDENTIFICATION</scope>
</reference>
<dbReference type="AlphaFoldDB" id="I1QGH1"/>
<dbReference type="eggNOG" id="ENOG502R4WN">
    <property type="taxonomic scope" value="Eukaryota"/>
</dbReference>
<evidence type="ECO:0000313" key="2">
    <source>
        <dbReference type="EnsemblPlants" id="ORGLA08G0052200.1"/>
    </source>
</evidence>
<name>I1QGH1_ORYGL</name>
<feature type="compositionally biased region" description="Basic and acidic residues" evidence="1">
    <location>
        <begin position="1"/>
        <end position="13"/>
    </location>
</feature>
<dbReference type="Gramene" id="ORGLA08G0052200.1">
    <property type="protein sequence ID" value="ORGLA08G0052200.1"/>
    <property type="gene ID" value="ORGLA08G0052200"/>
</dbReference>
<organism evidence="2 3">
    <name type="scientific">Oryza glaberrima</name>
    <name type="common">African rice</name>
    <dbReference type="NCBI Taxonomy" id="4538"/>
    <lineage>
        <taxon>Eukaryota</taxon>
        <taxon>Viridiplantae</taxon>
        <taxon>Streptophyta</taxon>
        <taxon>Embryophyta</taxon>
        <taxon>Tracheophyta</taxon>
        <taxon>Spermatophyta</taxon>
        <taxon>Magnoliopsida</taxon>
        <taxon>Liliopsida</taxon>
        <taxon>Poales</taxon>
        <taxon>Poaceae</taxon>
        <taxon>BOP clade</taxon>
        <taxon>Oryzoideae</taxon>
        <taxon>Oryzeae</taxon>
        <taxon>Oryzinae</taxon>
        <taxon>Oryza</taxon>
    </lineage>
</organism>